<reference evidence="6 7" key="1">
    <citation type="submission" date="2013-02" db="EMBL/GenBank/DDBJ databases">
        <title>A novel strain isolated from Lonar lake, Maharashtra, India.</title>
        <authorList>
            <person name="Singh A."/>
        </authorList>
    </citation>
    <scope>NUCLEOTIDE SEQUENCE [LARGE SCALE GENOMIC DNA]</scope>
    <source>
        <strain evidence="6 7">AK24</strain>
    </source>
</reference>
<feature type="transmembrane region" description="Helical" evidence="5">
    <location>
        <begin position="456"/>
        <end position="479"/>
    </location>
</feature>
<dbReference type="GO" id="GO:0005886">
    <property type="term" value="C:plasma membrane"/>
    <property type="evidence" value="ECO:0007669"/>
    <property type="project" value="TreeGrafter"/>
</dbReference>
<feature type="transmembrane region" description="Helical" evidence="5">
    <location>
        <begin position="82"/>
        <end position="97"/>
    </location>
</feature>
<dbReference type="GO" id="GO:0008514">
    <property type="term" value="F:organic anion transmembrane transporter activity"/>
    <property type="evidence" value="ECO:0007669"/>
    <property type="project" value="UniProtKB-ARBA"/>
</dbReference>
<dbReference type="InterPro" id="IPR001898">
    <property type="entry name" value="SLC13A/DASS"/>
</dbReference>
<evidence type="ECO:0000256" key="3">
    <source>
        <dbReference type="ARBA" id="ARBA00022989"/>
    </source>
</evidence>
<proteinExistence type="predicted"/>
<protein>
    <submittedName>
        <fullName evidence="6">Sodium-dependent transporter</fullName>
    </submittedName>
</protein>
<dbReference type="Proteomes" id="UP000013909">
    <property type="component" value="Unassembled WGS sequence"/>
</dbReference>
<evidence type="ECO:0000256" key="2">
    <source>
        <dbReference type="ARBA" id="ARBA00022692"/>
    </source>
</evidence>
<feature type="transmembrane region" description="Helical" evidence="5">
    <location>
        <begin position="367"/>
        <end position="387"/>
    </location>
</feature>
<comment type="caution">
    <text evidence="6">The sequence shown here is derived from an EMBL/GenBank/DDBJ whole genome shotgun (WGS) entry which is preliminary data.</text>
</comment>
<evidence type="ECO:0000313" key="6">
    <source>
        <dbReference type="EMBL" id="EON77452.1"/>
    </source>
</evidence>
<feature type="transmembrane region" description="Helical" evidence="5">
    <location>
        <begin position="418"/>
        <end position="435"/>
    </location>
</feature>
<dbReference type="OrthoDB" id="9766267at2"/>
<name>R7ZTP3_9BACT</name>
<dbReference type="AlphaFoldDB" id="R7ZTP3"/>
<dbReference type="RefSeq" id="WP_010854241.1">
    <property type="nucleotide sequence ID" value="NZ_AQHR01000056.1"/>
</dbReference>
<dbReference type="Pfam" id="PF00939">
    <property type="entry name" value="Na_sulph_symp"/>
    <property type="match status" value="1"/>
</dbReference>
<accession>R7ZTP3</accession>
<evidence type="ECO:0000256" key="5">
    <source>
        <dbReference type="SAM" id="Phobius"/>
    </source>
</evidence>
<keyword evidence="3 5" id="KW-1133">Transmembrane helix</keyword>
<dbReference type="NCBIfam" id="TIGR00785">
    <property type="entry name" value="dass"/>
    <property type="match status" value="1"/>
</dbReference>
<evidence type="ECO:0000313" key="7">
    <source>
        <dbReference type="Proteomes" id="UP000013909"/>
    </source>
</evidence>
<dbReference type="PANTHER" id="PTHR10283:SF82">
    <property type="entry name" value="SOLUTE CARRIER FAMILY 13 MEMBER 2"/>
    <property type="match status" value="1"/>
</dbReference>
<gene>
    <name evidence="6" type="ORF">ADIS_2103</name>
</gene>
<dbReference type="STRING" id="1232681.ADIS_2103"/>
<feature type="transmembrane region" description="Helical" evidence="5">
    <location>
        <begin position="142"/>
        <end position="162"/>
    </location>
</feature>
<dbReference type="EMBL" id="AQHR01000056">
    <property type="protein sequence ID" value="EON77452.1"/>
    <property type="molecule type" value="Genomic_DNA"/>
</dbReference>
<dbReference type="PANTHER" id="PTHR10283">
    <property type="entry name" value="SOLUTE CARRIER FAMILY 13 MEMBER"/>
    <property type="match status" value="1"/>
</dbReference>
<dbReference type="PATRIC" id="fig|1288963.3.peg.2094"/>
<organism evidence="6 7">
    <name type="scientific">Lunatimonas lonarensis</name>
    <dbReference type="NCBI Taxonomy" id="1232681"/>
    <lineage>
        <taxon>Bacteria</taxon>
        <taxon>Pseudomonadati</taxon>
        <taxon>Bacteroidota</taxon>
        <taxon>Cytophagia</taxon>
        <taxon>Cytophagales</taxon>
        <taxon>Cyclobacteriaceae</taxon>
    </lineage>
</organism>
<sequence length="480" mass="52205">MRARRLGSWLGPLFFGGILLASQVGLWELSDAVKVLALAAWMVTWWVTEAVPIPVTALLPMVLFPLLGIFDMKGASLPYSDPVIYLFMGGFIIALAMEKNRLHLRIALNLIRITGTRANGILWGFFLATAFLSMWISNTATAVMMLPIAMSIVRLIQAANPVMEKDKGFRNFSFTLMLGIAYSANIGGVITLIGTPPNVVLVGFMQQFYGYTLDFNRWLLIGIPVGGLMLLLMYLVMVGFMYPNRLGRIGGSEQVIRRQLAELGPISRAEVRVSLVLMATALCWILREPLNLLFQTNLLNDTIIAMTGGIAMFLVPAGKGDTDKLLDWSSTKGLPWGILLLFGGGMSLAKGMEAAGIIQGIGETVSGFSLVSVSVLCLLLILVSLFLTELMSNVALVTIFVPVVFGIADGLGEQVLPLVIPITMASSFAFMLPISTPPNAILFSSGFIPIRDMMRVGVWLNLLAVLLLWGVGVVLVKWVF</sequence>
<keyword evidence="4 5" id="KW-0472">Membrane</keyword>
<dbReference type="GO" id="GO:1905039">
    <property type="term" value="P:carboxylic acid transmembrane transport"/>
    <property type="evidence" value="ECO:0007669"/>
    <property type="project" value="UniProtKB-ARBA"/>
</dbReference>
<feature type="transmembrane region" description="Helical" evidence="5">
    <location>
        <begin position="338"/>
        <end position="361"/>
    </location>
</feature>
<feature type="transmembrane region" description="Helical" evidence="5">
    <location>
        <begin position="299"/>
        <end position="317"/>
    </location>
</feature>
<feature type="transmembrane region" description="Helical" evidence="5">
    <location>
        <begin position="53"/>
        <end position="70"/>
    </location>
</feature>
<evidence type="ECO:0000256" key="1">
    <source>
        <dbReference type="ARBA" id="ARBA00004141"/>
    </source>
</evidence>
<keyword evidence="2 5" id="KW-0812">Transmembrane</keyword>
<feature type="transmembrane region" description="Helical" evidence="5">
    <location>
        <begin position="394"/>
        <end position="412"/>
    </location>
</feature>
<evidence type="ECO:0000256" key="4">
    <source>
        <dbReference type="ARBA" id="ARBA00023136"/>
    </source>
</evidence>
<keyword evidence="7" id="KW-1185">Reference proteome</keyword>
<comment type="subcellular location">
    <subcellularLocation>
        <location evidence="1">Membrane</location>
        <topology evidence="1">Multi-pass membrane protein</topology>
    </subcellularLocation>
</comment>
<feature type="transmembrane region" description="Helical" evidence="5">
    <location>
        <begin position="215"/>
        <end position="242"/>
    </location>
</feature>
<feature type="transmembrane region" description="Helical" evidence="5">
    <location>
        <begin position="174"/>
        <end position="195"/>
    </location>
</feature>